<organism evidence="1 2">
    <name type="scientific">Halolamina pelagica</name>
    <dbReference type="NCBI Taxonomy" id="699431"/>
    <lineage>
        <taxon>Archaea</taxon>
        <taxon>Methanobacteriati</taxon>
        <taxon>Methanobacteriota</taxon>
        <taxon>Stenosarchaea group</taxon>
        <taxon>Halobacteria</taxon>
        <taxon>Halobacteriales</taxon>
        <taxon>Haloferacaceae</taxon>
    </lineage>
</organism>
<dbReference type="RefSeq" id="WP_080506689.1">
    <property type="nucleotide sequence ID" value="NZ_LGUC01000001.1"/>
</dbReference>
<name>A0A0P7GRJ5_9EURY</name>
<dbReference type="OrthoDB" id="275243at2157"/>
<reference evidence="2" key="1">
    <citation type="submission" date="2013-11" db="EMBL/GenBank/DDBJ databases">
        <authorList>
            <person name="Hoang H.T."/>
            <person name="Killian M.L."/>
            <person name="Madson D.M."/>
            <person name="Arruda P.H.E."/>
            <person name="Sun D."/>
            <person name="Schwartz K.J."/>
            <person name="Yoon K."/>
        </authorList>
    </citation>
    <scope>NUCLEOTIDE SEQUENCE [LARGE SCALE GENOMIC DNA]</scope>
    <source>
        <strain evidence="2">CDK2</strain>
    </source>
</reference>
<dbReference type="PATRIC" id="fig|699431.3.peg.2745"/>
<protein>
    <submittedName>
        <fullName evidence="1">Uncharacterized protein</fullName>
    </submittedName>
</protein>
<comment type="caution">
    <text evidence="1">The sequence shown here is derived from an EMBL/GenBank/DDBJ whole genome shotgun (WGS) entry which is preliminary data.</text>
</comment>
<proteinExistence type="predicted"/>
<evidence type="ECO:0000313" key="2">
    <source>
        <dbReference type="Proteomes" id="UP000050535"/>
    </source>
</evidence>
<dbReference type="AlphaFoldDB" id="A0A0P7GRJ5"/>
<gene>
    <name evidence="1" type="ORF">SY89_02685</name>
</gene>
<keyword evidence="2" id="KW-1185">Reference proteome</keyword>
<evidence type="ECO:0000313" key="1">
    <source>
        <dbReference type="EMBL" id="KPN31928.1"/>
    </source>
</evidence>
<accession>A0A0P7GRJ5</accession>
<sequence length="111" mass="12247">MTDWERVRQELKEAGYSGFEFDSGDTAVSGLSGEWVSGNIPRDGGLKHENQPLWIRILDALPGSNTVEADPEDAPESIRNIATKHGLEVVIYSVSDDEVRIALCDPSKYDL</sequence>
<dbReference type="EMBL" id="LGUC01000001">
    <property type="protein sequence ID" value="KPN31928.1"/>
    <property type="molecule type" value="Genomic_DNA"/>
</dbReference>
<dbReference type="Proteomes" id="UP000050535">
    <property type="component" value="Unassembled WGS sequence"/>
</dbReference>